<dbReference type="Proteomes" id="UP001293254">
    <property type="component" value="Unassembled WGS sequence"/>
</dbReference>
<dbReference type="EMBL" id="JACGWO010000005">
    <property type="protein sequence ID" value="KAK4427114.1"/>
    <property type="molecule type" value="Genomic_DNA"/>
</dbReference>
<evidence type="ECO:0000313" key="1">
    <source>
        <dbReference type="EMBL" id="KAK4427114.1"/>
    </source>
</evidence>
<proteinExistence type="predicted"/>
<protein>
    <submittedName>
        <fullName evidence="1">Uncharacterized protein</fullName>
    </submittedName>
</protein>
<name>A0AAE2CMA0_9LAMI</name>
<keyword evidence="2" id="KW-1185">Reference proteome</keyword>
<comment type="caution">
    <text evidence="1">The sequence shown here is derived from an EMBL/GenBank/DDBJ whole genome shotgun (WGS) entry which is preliminary data.</text>
</comment>
<gene>
    <name evidence="1" type="ORF">Salat_1480300</name>
</gene>
<dbReference type="AlphaFoldDB" id="A0AAE2CMA0"/>
<evidence type="ECO:0000313" key="2">
    <source>
        <dbReference type="Proteomes" id="UP001293254"/>
    </source>
</evidence>
<organism evidence="1 2">
    <name type="scientific">Sesamum alatum</name>
    <dbReference type="NCBI Taxonomy" id="300844"/>
    <lineage>
        <taxon>Eukaryota</taxon>
        <taxon>Viridiplantae</taxon>
        <taxon>Streptophyta</taxon>
        <taxon>Embryophyta</taxon>
        <taxon>Tracheophyta</taxon>
        <taxon>Spermatophyta</taxon>
        <taxon>Magnoliopsida</taxon>
        <taxon>eudicotyledons</taxon>
        <taxon>Gunneridae</taxon>
        <taxon>Pentapetalae</taxon>
        <taxon>asterids</taxon>
        <taxon>lamiids</taxon>
        <taxon>Lamiales</taxon>
        <taxon>Pedaliaceae</taxon>
        <taxon>Sesamum</taxon>
    </lineage>
</organism>
<reference evidence="1" key="1">
    <citation type="submission" date="2020-06" db="EMBL/GenBank/DDBJ databases">
        <authorList>
            <person name="Li T."/>
            <person name="Hu X."/>
            <person name="Zhang T."/>
            <person name="Song X."/>
            <person name="Zhang H."/>
            <person name="Dai N."/>
            <person name="Sheng W."/>
            <person name="Hou X."/>
            <person name="Wei L."/>
        </authorList>
    </citation>
    <scope>NUCLEOTIDE SEQUENCE</scope>
    <source>
        <strain evidence="1">3651</strain>
        <tissue evidence="1">Leaf</tissue>
    </source>
</reference>
<accession>A0AAE2CMA0</accession>
<reference evidence="1" key="2">
    <citation type="journal article" date="2024" name="Plant">
        <title>Genomic evolution and insights into agronomic trait innovations of Sesamum species.</title>
        <authorList>
            <person name="Miao H."/>
            <person name="Wang L."/>
            <person name="Qu L."/>
            <person name="Liu H."/>
            <person name="Sun Y."/>
            <person name="Le M."/>
            <person name="Wang Q."/>
            <person name="Wei S."/>
            <person name="Zheng Y."/>
            <person name="Lin W."/>
            <person name="Duan Y."/>
            <person name="Cao H."/>
            <person name="Xiong S."/>
            <person name="Wang X."/>
            <person name="Wei L."/>
            <person name="Li C."/>
            <person name="Ma Q."/>
            <person name="Ju M."/>
            <person name="Zhao R."/>
            <person name="Li G."/>
            <person name="Mu C."/>
            <person name="Tian Q."/>
            <person name="Mei H."/>
            <person name="Zhang T."/>
            <person name="Gao T."/>
            <person name="Zhang H."/>
        </authorList>
    </citation>
    <scope>NUCLEOTIDE SEQUENCE</scope>
    <source>
        <strain evidence="1">3651</strain>
    </source>
</reference>
<sequence length="102" mass="11766">MGNDLPNPSFETACLSNLSTLLDISDHSCIKEGQDWATYEGNFSKFTFLLLEDIDLRYLTAHHPDCFPNLQFLFIQHCYKLRRIPLRVGYRLIVLLSTNQAS</sequence>